<dbReference type="Proteomes" id="UP001153555">
    <property type="component" value="Unassembled WGS sequence"/>
</dbReference>
<dbReference type="Pfam" id="PF00078">
    <property type="entry name" value="RVT_1"/>
    <property type="match status" value="1"/>
</dbReference>
<sequence>SRDSKKEKRDEWQRRPMLFERQEIPHFYALRKDMTEVLEAMEQKMSTLQNMGPLKALGMDGLNALFFQKNWETVGPSVRTIIRKMWWDGVVLSRVNQTLITLIPKVENPNTIKQFRPISLLNVIYKLFTKILVNRMKHTLSDLIHPAQASFVPGRHITDNIVVAQELIHSMRCMRGAKGYMVIKVDLEKAYDYLRWDFIEETLRLAGYPDQLIIAIMPCISSASMSLLWNGSSGEEFSPTRPW</sequence>
<evidence type="ECO:0000259" key="1">
    <source>
        <dbReference type="Pfam" id="PF00078"/>
    </source>
</evidence>
<dbReference type="PANTHER" id="PTHR19446">
    <property type="entry name" value="REVERSE TRANSCRIPTASES"/>
    <property type="match status" value="1"/>
</dbReference>
<keyword evidence="3" id="KW-1185">Reference proteome</keyword>
<name>A0A9N7MNH7_STRHE</name>
<dbReference type="InterPro" id="IPR043502">
    <property type="entry name" value="DNA/RNA_pol_sf"/>
</dbReference>
<feature type="non-terminal residue" evidence="2">
    <location>
        <position position="243"/>
    </location>
</feature>
<gene>
    <name evidence="2" type="ORF">SHERM_11949</name>
</gene>
<dbReference type="AlphaFoldDB" id="A0A9N7MNH7"/>
<organism evidence="2 3">
    <name type="scientific">Striga hermonthica</name>
    <name type="common">Purple witchweed</name>
    <name type="synonym">Buchnera hermonthica</name>
    <dbReference type="NCBI Taxonomy" id="68872"/>
    <lineage>
        <taxon>Eukaryota</taxon>
        <taxon>Viridiplantae</taxon>
        <taxon>Streptophyta</taxon>
        <taxon>Embryophyta</taxon>
        <taxon>Tracheophyta</taxon>
        <taxon>Spermatophyta</taxon>
        <taxon>Magnoliopsida</taxon>
        <taxon>eudicotyledons</taxon>
        <taxon>Gunneridae</taxon>
        <taxon>Pentapetalae</taxon>
        <taxon>asterids</taxon>
        <taxon>lamiids</taxon>
        <taxon>Lamiales</taxon>
        <taxon>Orobanchaceae</taxon>
        <taxon>Buchnereae</taxon>
        <taxon>Striga</taxon>
    </lineage>
</organism>
<reference evidence="2" key="1">
    <citation type="submission" date="2019-12" db="EMBL/GenBank/DDBJ databases">
        <authorList>
            <person name="Scholes J."/>
        </authorList>
    </citation>
    <scope>NUCLEOTIDE SEQUENCE</scope>
</reference>
<accession>A0A9N7MNH7</accession>
<dbReference type="SUPFAM" id="SSF56672">
    <property type="entry name" value="DNA/RNA polymerases"/>
    <property type="match status" value="1"/>
</dbReference>
<feature type="non-terminal residue" evidence="2">
    <location>
        <position position="1"/>
    </location>
</feature>
<dbReference type="CDD" id="cd01650">
    <property type="entry name" value="RT_nLTR_like"/>
    <property type="match status" value="1"/>
</dbReference>
<dbReference type="OrthoDB" id="913448at2759"/>
<evidence type="ECO:0000313" key="2">
    <source>
        <dbReference type="EMBL" id="CAA0810119.1"/>
    </source>
</evidence>
<dbReference type="InterPro" id="IPR000477">
    <property type="entry name" value="RT_dom"/>
</dbReference>
<comment type="caution">
    <text evidence="2">The sequence shown here is derived from an EMBL/GenBank/DDBJ whole genome shotgun (WGS) entry which is preliminary data.</text>
</comment>
<feature type="domain" description="Reverse transcriptase" evidence="1">
    <location>
        <begin position="107"/>
        <end position="217"/>
    </location>
</feature>
<dbReference type="EMBL" id="CACSLK010004802">
    <property type="protein sequence ID" value="CAA0810119.1"/>
    <property type="molecule type" value="Genomic_DNA"/>
</dbReference>
<evidence type="ECO:0000313" key="3">
    <source>
        <dbReference type="Proteomes" id="UP001153555"/>
    </source>
</evidence>
<proteinExistence type="predicted"/>
<protein>
    <recommendedName>
        <fullName evidence="1">Reverse transcriptase domain-containing protein</fullName>
    </recommendedName>
</protein>